<organism evidence="6 7">
    <name type="scientific">Gottfriedia acidiceleris</name>
    <dbReference type="NCBI Taxonomy" id="371036"/>
    <lineage>
        <taxon>Bacteria</taxon>
        <taxon>Bacillati</taxon>
        <taxon>Bacillota</taxon>
        <taxon>Bacilli</taxon>
        <taxon>Bacillales</taxon>
        <taxon>Bacillaceae</taxon>
        <taxon>Gottfriedia</taxon>
    </lineage>
</organism>
<keyword evidence="7" id="KW-1185">Reference proteome</keyword>
<dbReference type="PRINTS" id="PR00138">
    <property type="entry name" value="MATRIXIN"/>
</dbReference>
<evidence type="ECO:0000256" key="3">
    <source>
        <dbReference type="ARBA" id="ARBA00022801"/>
    </source>
</evidence>
<keyword evidence="6" id="KW-0482">Metalloprotease</keyword>
<dbReference type="EMBL" id="CP096034">
    <property type="protein sequence ID" value="UPM55442.1"/>
    <property type="molecule type" value="Genomic_DNA"/>
</dbReference>
<dbReference type="EC" id="3.4.24.-" evidence="6"/>
<reference evidence="6 7" key="1">
    <citation type="submission" date="2022-04" db="EMBL/GenBank/DDBJ databases">
        <title>Mechanism of arsenic methylation and mitigation arsenic toxicity by Bacillus sp. LH14 from an Arsenic-Contaminated Paddy Soil.</title>
        <authorList>
            <person name="Wang D."/>
        </authorList>
    </citation>
    <scope>NUCLEOTIDE SEQUENCE [LARGE SCALE GENOMIC DNA]</scope>
    <source>
        <strain evidence="6 7">LH14</strain>
    </source>
</reference>
<dbReference type="Pfam" id="PF00413">
    <property type="entry name" value="Peptidase_M10"/>
    <property type="match status" value="1"/>
</dbReference>
<keyword evidence="2" id="KW-0479">Metal-binding</keyword>
<accession>A0ABY4JRZ5</accession>
<evidence type="ECO:0000259" key="5">
    <source>
        <dbReference type="SMART" id="SM00235"/>
    </source>
</evidence>
<evidence type="ECO:0000256" key="2">
    <source>
        <dbReference type="ARBA" id="ARBA00022723"/>
    </source>
</evidence>
<feature type="domain" description="Peptidase metallopeptidase" evidence="5">
    <location>
        <begin position="14"/>
        <end position="153"/>
    </location>
</feature>
<evidence type="ECO:0000256" key="1">
    <source>
        <dbReference type="ARBA" id="ARBA00022670"/>
    </source>
</evidence>
<dbReference type="InterPro" id="IPR006026">
    <property type="entry name" value="Peptidase_Metallo"/>
</dbReference>
<dbReference type="InterPro" id="IPR001818">
    <property type="entry name" value="Pept_M10_metallopeptidase"/>
</dbReference>
<sequence>MYYFFLLSKAYVLKSNKVSHPKDAYYWIESEFSTYGLKSEIKRGLTAWNSLPEIQITKEVTQLGGADVKMEYVNSLYGDVYAVHRTQGNITFYKNWRTDLNSTKRKETAVHEVGHALGLDHTQSKNNSISVMRKLDFNNKDYPLSDDIAGFKAKY</sequence>
<keyword evidence="4" id="KW-0862">Zinc</keyword>
<dbReference type="SMART" id="SM00235">
    <property type="entry name" value="ZnMc"/>
    <property type="match status" value="1"/>
</dbReference>
<keyword evidence="3 6" id="KW-0378">Hydrolase</keyword>
<dbReference type="InterPro" id="IPR024079">
    <property type="entry name" value="MetalloPept_cat_dom_sf"/>
</dbReference>
<dbReference type="Gene3D" id="3.40.390.10">
    <property type="entry name" value="Collagenase (Catalytic Domain)"/>
    <property type="match status" value="1"/>
</dbReference>
<evidence type="ECO:0000313" key="6">
    <source>
        <dbReference type="EMBL" id="UPM55442.1"/>
    </source>
</evidence>
<keyword evidence="1" id="KW-0645">Protease</keyword>
<gene>
    <name evidence="6" type="ORF">MY490_06260</name>
</gene>
<evidence type="ECO:0000256" key="4">
    <source>
        <dbReference type="ARBA" id="ARBA00022833"/>
    </source>
</evidence>
<dbReference type="SUPFAM" id="SSF55486">
    <property type="entry name" value="Metalloproteases ('zincins'), catalytic domain"/>
    <property type="match status" value="1"/>
</dbReference>
<name>A0ABY4JRZ5_9BACI</name>
<dbReference type="Proteomes" id="UP000830639">
    <property type="component" value="Chromosome"/>
</dbReference>
<protein>
    <submittedName>
        <fullName evidence="6">Matrixin family metalloprotease</fullName>
        <ecNumber evidence="6">3.4.24.-</ecNumber>
    </submittedName>
</protein>
<proteinExistence type="predicted"/>
<evidence type="ECO:0000313" key="7">
    <source>
        <dbReference type="Proteomes" id="UP000830639"/>
    </source>
</evidence>
<dbReference type="RefSeq" id="WP_248268454.1">
    <property type="nucleotide sequence ID" value="NZ_CP096034.1"/>
</dbReference>
<dbReference type="InterPro" id="IPR021190">
    <property type="entry name" value="Pept_M10A"/>
</dbReference>
<dbReference type="GO" id="GO:0008237">
    <property type="term" value="F:metallopeptidase activity"/>
    <property type="evidence" value="ECO:0007669"/>
    <property type="project" value="UniProtKB-KW"/>
</dbReference>